<dbReference type="Gene3D" id="3.60.21.10">
    <property type="match status" value="1"/>
</dbReference>
<dbReference type="EMBL" id="CP039396">
    <property type="protein sequence ID" value="QCD41500.1"/>
    <property type="molecule type" value="Genomic_DNA"/>
</dbReference>
<dbReference type="GO" id="GO:0016787">
    <property type="term" value="F:hydrolase activity"/>
    <property type="evidence" value="ECO:0007669"/>
    <property type="project" value="UniProtKB-UniRule"/>
</dbReference>
<reference evidence="5" key="1">
    <citation type="submission" date="2019-02" db="EMBL/GenBank/DDBJ databases">
        <title>Isolation and identification of novel species under the genus Muribaculum.</title>
        <authorList>
            <person name="Miyake S."/>
            <person name="Ding Y."/>
            <person name="Low A."/>
            <person name="Soh M."/>
            <person name="Seedorf H."/>
        </authorList>
    </citation>
    <scope>NUCLEOTIDE SEQUENCE [LARGE SCALE GENOMIC DNA]</scope>
    <source>
        <strain evidence="5">H5</strain>
    </source>
</reference>
<feature type="domain" description="Calcineurin-like phosphoesterase" evidence="3">
    <location>
        <begin position="4"/>
        <end position="151"/>
    </location>
</feature>
<dbReference type="Pfam" id="PF12850">
    <property type="entry name" value="Metallophos_2"/>
    <property type="match status" value="1"/>
</dbReference>
<dbReference type="Proteomes" id="UP000297149">
    <property type="component" value="Chromosome"/>
</dbReference>
<gene>
    <name evidence="4" type="ORF">E7747_03800</name>
</gene>
<dbReference type="RefSeq" id="WP_136414207.1">
    <property type="nucleotide sequence ID" value="NZ_CBFGAE010000004.1"/>
</dbReference>
<dbReference type="InterPro" id="IPR029052">
    <property type="entry name" value="Metallo-depent_PP-like"/>
</dbReference>
<evidence type="ECO:0000313" key="5">
    <source>
        <dbReference type="Proteomes" id="UP000297149"/>
    </source>
</evidence>
<dbReference type="InterPro" id="IPR000979">
    <property type="entry name" value="Phosphodiesterase_MJ0936/Vps29"/>
</dbReference>
<dbReference type="NCBIfam" id="TIGR00040">
    <property type="entry name" value="yfcE"/>
    <property type="match status" value="1"/>
</dbReference>
<proteinExistence type="inferred from homology"/>
<dbReference type="GO" id="GO:0046872">
    <property type="term" value="F:metal ion binding"/>
    <property type="evidence" value="ECO:0007669"/>
    <property type="project" value="UniProtKB-KW"/>
</dbReference>
<dbReference type="EC" id="3.1.4.-" evidence="2"/>
<dbReference type="KEGG" id="ddb:E7747_03800"/>
<evidence type="ECO:0000256" key="2">
    <source>
        <dbReference type="RuleBase" id="RU362039"/>
    </source>
</evidence>
<comment type="similarity">
    <text evidence="1 2">Belongs to the metallophosphoesterase superfamily. YfcE family.</text>
</comment>
<sequence length="164" mass="18507">MKTIGILSDTHSCWDDRYAVHFKDCDEIWHAGDVGDIDIIRRLEDTAPVVRAVRGNIDHGDVCRRCRESEIFEVEGLRVWLTHIAGYPGKYAPGVKNFLSANRIDIMVCGHSHILKVMPDRQLDLLHINPGAAGYHGWQKVRTLIRLIVDNGSINSLEVIELGK</sequence>
<dbReference type="SUPFAM" id="SSF56300">
    <property type="entry name" value="Metallo-dependent phosphatases"/>
    <property type="match status" value="1"/>
</dbReference>
<dbReference type="AlphaFoldDB" id="A0A4P7W297"/>
<evidence type="ECO:0000256" key="1">
    <source>
        <dbReference type="ARBA" id="ARBA00008950"/>
    </source>
</evidence>
<keyword evidence="5" id="KW-1185">Reference proteome</keyword>
<name>A0A4P7W297_9BACT</name>
<comment type="cofactor">
    <cofactor evidence="2">
        <name>a divalent metal cation</name>
        <dbReference type="ChEBI" id="CHEBI:60240"/>
    </cofactor>
</comment>
<protein>
    <recommendedName>
        <fullName evidence="2">Phosphoesterase</fullName>
        <ecNumber evidence="2">3.1.4.-</ecNumber>
    </recommendedName>
</protein>
<accession>A0A4P7W297</accession>
<organism evidence="4 5">
    <name type="scientific">Duncaniella dubosii</name>
    <dbReference type="NCBI Taxonomy" id="2518971"/>
    <lineage>
        <taxon>Bacteria</taxon>
        <taxon>Pseudomonadati</taxon>
        <taxon>Bacteroidota</taxon>
        <taxon>Bacteroidia</taxon>
        <taxon>Bacteroidales</taxon>
        <taxon>Muribaculaceae</taxon>
        <taxon>Duncaniella</taxon>
    </lineage>
</organism>
<evidence type="ECO:0000313" key="4">
    <source>
        <dbReference type="EMBL" id="QCD41500.1"/>
    </source>
</evidence>
<keyword evidence="2" id="KW-0479">Metal-binding</keyword>
<evidence type="ECO:0000259" key="3">
    <source>
        <dbReference type="Pfam" id="PF12850"/>
    </source>
</evidence>
<dbReference type="InterPro" id="IPR024654">
    <property type="entry name" value="Calcineurin-like_PHP_lpxH"/>
</dbReference>